<evidence type="ECO:0000256" key="3">
    <source>
        <dbReference type="ARBA" id="ARBA00022670"/>
    </source>
</evidence>
<evidence type="ECO:0000256" key="9">
    <source>
        <dbReference type="SAM" id="SignalP"/>
    </source>
</evidence>
<evidence type="ECO:0000313" key="12">
    <source>
        <dbReference type="Proteomes" id="UP001519363"/>
    </source>
</evidence>
<dbReference type="PANTHER" id="PTHR11705">
    <property type="entry name" value="PROTEASE FAMILY M14 CARBOXYPEPTIDASE A,B"/>
    <property type="match status" value="1"/>
</dbReference>
<dbReference type="PROSITE" id="PS52035">
    <property type="entry name" value="PEPTIDASE_M14"/>
    <property type="match status" value="1"/>
</dbReference>
<name>A0ABS5AL31_9PSEU</name>
<keyword evidence="7" id="KW-0482">Metalloprotease</keyword>
<keyword evidence="6" id="KW-0862">Zinc</keyword>
<keyword evidence="4" id="KW-0479">Metal-binding</keyword>
<dbReference type="RefSeq" id="WP_086780615.1">
    <property type="nucleotide sequence ID" value="NZ_JAGIOO010000001.1"/>
</dbReference>
<gene>
    <name evidence="11" type="ORF">JOF53_006156</name>
</gene>
<evidence type="ECO:0000256" key="2">
    <source>
        <dbReference type="ARBA" id="ARBA00005988"/>
    </source>
</evidence>
<keyword evidence="12" id="KW-1185">Reference proteome</keyword>
<dbReference type="SMART" id="SM00631">
    <property type="entry name" value="Zn_pept"/>
    <property type="match status" value="1"/>
</dbReference>
<dbReference type="CDD" id="cd03859">
    <property type="entry name" value="M14_CPT"/>
    <property type="match status" value="1"/>
</dbReference>
<dbReference type="InterPro" id="IPR057246">
    <property type="entry name" value="CARBOXYPEPT_ZN_1"/>
</dbReference>
<evidence type="ECO:0000256" key="8">
    <source>
        <dbReference type="PROSITE-ProRule" id="PRU01379"/>
    </source>
</evidence>
<evidence type="ECO:0000256" key="6">
    <source>
        <dbReference type="ARBA" id="ARBA00022833"/>
    </source>
</evidence>
<dbReference type="Pfam" id="PF00246">
    <property type="entry name" value="Peptidase_M14"/>
    <property type="match status" value="1"/>
</dbReference>
<dbReference type="Proteomes" id="UP001519363">
    <property type="component" value="Unassembled WGS sequence"/>
</dbReference>
<comment type="caution">
    <text evidence="11">The sequence shown here is derived from an EMBL/GenBank/DDBJ whole genome shotgun (WGS) entry which is preliminary data.</text>
</comment>
<evidence type="ECO:0000256" key="5">
    <source>
        <dbReference type="ARBA" id="ARBA00022801"/>
    </source>
</evidence>
<feature type="active site" description="Proton donor/acceptor" evidence="8">
    <location>
        <position position="389"/>
    </location>
</feature>
<evidence type="ECO:0000313" key="11">
    <source>
        <dbReference type="EMBL" id="MBP2477284.1"/>
    </source>
</evidence>
<feature type="chain" id="PRO_5045245858" description="Peptidase M14 domain-containing protein" evidence="9">
    <location>
        <begin position="23"/>
        <end position="436"/>
    </location>
</feature>
<evidence type="ECO:0000259" key="10">
    <source>
        <dbReference type="PROSITE" id="PS52035"/>
    </source>
</evidence>
<dbReference type="InterPro" id="IPR000834">
    <property type="entry name" value="Peptidase_M14"/>
</dbReference>
<reference evidence="11 12" key="1">
    <citation type="submission" date="2021-03" db="EMBL/GenBank/DDBJ databases">
        <title>Sequencing the genomes of 1000 actinobacteria strains.</title>
        <authorList>
            <person name="Klenk H.-P."/>
        </authorList>
    </citation>
    <scope>NUCLEOTIDE SEQUENCE [LARGE SCALE GENOMIC DNA]</scope>
    <source>
        <strain evidence="11 12">DSM 44580</strain>
    </source>
</reference>
<evidence type="ECO:0000256" key="7">
    <source>
        <dbReference type="ARBA" id="ARBA00023049"/>
    </source>
</evidence>
<keyword evidence="5" id="KW-0378">Hydrolase</keyword>
<dbReference type="SUPFAM" id="SSF53187">
    <property type="entry name" value="Zn-dependent exopeptidases"/>
    <property type="match status" value="1"/>
</dbReference>
<feature type="domain" description="Peptidase M14" evidence="10">
    <location>
        <begin position="126"/>
        <end position="425"/>
    </location>
</feature>
<dbReference type="PANTHER" id="PTHR11705:SF143">
    <property type="entry name" value="SLL0236 PROTEIN"/>
    <property type="match status" value="1"/>
</dbReference>
<accession>A0ABS5AL31</accession>
<keyword evidence="3" id="KW-0645">Protease</keyword>
<dbReference type="Gene3D" id="3.40.630.10">
    <property type="entry name" value="Zn peptidases"/>
    <property type="match status" value="1"/>
</dbReference>
<sequence length="436" mass="47646">MLSRRRTLLATALGACAALVLATPLTTSASSPTPTEIQHEAEAASASRAVYLVHKVGTPEQRSAVAAMGIDVLGADGDVMSVRATEAEARAMRAKGFEIEFRAQGGHGDHAHGDLGTADFPPADAGYHNYTELTAELRKAQTDHPGIASVSSIGKSHEGRDLWMVKISDSVATDENEPEVLFNCNQHAREHLTVEMCVRIVNRLTDEYATNPAIKSFVDSREIWVIPSVNPDGSEYDVATGSYRSWRKNRQGAGTDLNRNWDYNWGCCGGSSGSTSSETYRGPSAFSAPETSRLRDFVNSRVVGGKQQITANIDFHTFSELVLWPYGYTTADTGPGLTADDARTFQTLGRQMAQTNNYTPQQSSDLYITDGSSIDWMWGRHKIWSYTFEMYPTSIWGGGFYPGDEVIARETARNDKAVDLLLSYADCVPRVIGKTC</sequence>
<evidence type="ECO:0000256" key="4">
    <source>
        <dbReference type="ARBA" id="ARBA00022723"/>
    </source>
</evidence>
<organism evidence="11 12">
    <name type="scientific">Crossiella equi</name>
    <dbReference type="NCBI Taxonomy" id="130796"/>
    <lineage>
        <taxon>Bacteria</taxon>
        <taxon>Bacillati</taxon>
        <taxon>Actinomycetota</taxon>
        <taxon>Actinomycetes</taxon>
        <taxon>Pseudonocardiales</taxon>
        <taxon>Pseudonocardiaceae</taxon>
        <taxon>Crossiella</taxon>
    </lineage>
</organism>
<dbReference type="PRINTS" id="PR00765">
    <property type="entry name" value="CRBOXYPTASEA"/>
</dbReference>
<dbReference type="InterPro" id="IPR033810">
    <property type="entry name" value="Carboxypeptidase_T"/>
</dbReference>
<dbReference type="PROSITE" id="PS51318">
    <property type="entry name" value="TAT"/>
    <property type="match status" value="1"/>
</dbReference>
<evidence type="ECO:0000256" key="1">
    <source>
        <dbReference type="ARBA" id="ARBA00001947"/>
    </source>
</evidence>
<comment type="cofactor">
    <cofactor evidence="1">
        <name>Zn(2+)</name>
        <dbReference type="ChEBI" id="CHEBI:29105"/>
    </cofactor>
</comment>
<feature type="signal peptide" evidence="9">
    <location>
        <begin position="1"/>
        <end position="22"/>
    </location>
</feature>
<keyword evidence="9" id="KW-0732">Signal</keyword>
<dbReference type="PROSITE" id="PS00133">
    <property type="entry name" value="CARBOXYPEPT_ZN_2"/>
    <property type="match status" value="1"/>
</dbReference>
<protein>
    <recommendedName>
        <fullName evidence="10">Peptidase M14 domain-containing protein</fullName>
    </recommendedName>
</protein>
<proteinExistence type="inferred from homology"/>
<comment type="similarity">
    <text evidence="2 8">Belongs to the peptidase M14 family.</text>
</comment>
<dbReference type="PROSITE" id="PS00132">
    <property type="entry name" value="CARBOXYPEPT_ZN_1"/>
    <property type="match status" value="1"/>
</dbReference>
<dbReference type="InterPro" id="IPR057247">
    <property type="entry name" value="CARBOXYPEPT_ZN_2"/>
</dbReference>
<dbReference type="InterPro" id="IPR006311">
    <property type="entry name" value="TAT_signal"/>
</dbReference>
<dbReference type="EMBL" id="JAGIOO010000001">
    <property type="protein sequence ID" value="MBP2477284.1"/>
    <property type="molecule type" value="Genomic_DNA"/>
</dbReference>